<dbReference type="InterPro" id="IPR020846">
    <property type="entry name" value="MFS_dom"/>
</dbReference>
<evidence type="ECO:0000313" key="8">
    <source>
        <dbReference type="EMBL" id="MBE1560478.1"/>
    </source>
</evidence>
<dbReference type="InterPro" id="IPR036259">
    <property type="entry name" value="MFS_trans_sf"/>
</dbReference>
<keyword evidence="9" id="KW-1185">Reference proteome</keyword>
<proteinExistence type="predicted"/>
<feature type="transmembrane region" description="Helical" evidence="6">
    <location>
        <begin position="29"/>
        <end position="51"/>
    </location>
</feature>
<dbReference type="Proteomes" id="UP000661607">
    <property type="component" value="Unassembled WGS sequence"/>
</dbReference>
<protein>
    <submittedName>
        <fullName evidence="8">MFS family arabinose efflux permease</fullName>
    </submittedName>
</protein>
<dbReference type="PROSITE" id="PS50850">
    <property type="entry name" value="MFS"/>
    <property type="match status" value="1"/>
</dbReference>
<feature type="transmembrane region" description="Helical" evidence="6">
    <location>
        <begin position="231"/>
        <end position="251"/>
    </location>
</feature>
<dbReference type="EMBL" id="JADBEF010000001">
    <property type="protein sequence ID" value="MBE1560478.1"/>
    <property type="molecule type" value="Genomic_DNA"/>
</dbReference>
<evidence type="ECO:0000256" key="1">
    <source>
        <dbReference type="ARBA" id="ARBA00004651"/>
    </source>
</evidence>
<comment type="subcellular location">
    <subcellularLocation>
        <location evidence="1">Cell membrane</location>
        <topology evidence="1">Multi-pass membrane protein</topology>
    </subcellularLocation>
</comment>
<dbReference type="InterPro" id="IPR011701">
    <property type="entry name" value="MFS"/>
</dbReference>
<gene>
    <name evidence="8" type="ORF">H4W81_003257</name>
</gene>
<evidence type="ECO:0000256" key="4">
    <source>
        <dbReference type="ARBA" id="ARBA00022989"/>
    </source>
</evidence>
<evidence type="ECO:0000259" key="7">
    <source>
        <dbReference type="PROSITE" id="PS50850"/>
    </source>
</evidence>
<keyword evidence="3 6" id="KW-0812">Transmembrane</keyword>
<name>A0ABR9KEL9_9ACTN</name>
<feature type="transmembrane region" description="Helical" evidence="6">
    <location>
        <begin position="391"/>
        <end position="412"/>
    </location>
</feature>
<evidence type="ECO:0000313" key="9">
    <source>
        <dbReference type="Proteomes" id="UP000661607"/>
    </source>
</evidence>
<evidence type="ECO:0000256" key="3">
    <source>
        <dbReference type="ARBA" id="ARBA00022692"/>
    </source>
</evidence>
<dbReference type="PANTHER" id="PTHR23513:SF11">
    <property type="entry name" value="STAPHYLOFERRIN A TRANSPORTER"/>
    <property type="match status" value="1"/>
</dbReference>
<evidence type="ECO:0000256" key="2">
    <source>
        <dbReference type="ARBA" id="ARBA00022475"/>
    </source>
</evidence>
<dbReference type="CDD" id="cd06173">
    <property type="entry name" value="MFS_MefA_like"/>
    <property type="match status" value="1"/>
</dbReference>
<dbReference type="RefSeq" id="WP_192775547.1">
    <property type="nucleotide sequence ID" value="NZ_BAAASY010000040.1"/>
</dbReference>
<feature type="transmembrane region" description="Helical" evidence="6">
    <location>
        <begin position="297"/>
        <end position="315"/>
    </location>
</feature>
<evidence type="ECO:0000256" key="5">
    <source>
        <dbReference type="ARBA" id="ARBA00023136"/>
    </source>
</evidence>
<keyword evidence="5 6" id="KW-0472">Membrane</keyword>
<feature type="transmembrane region" description="Helical" evidence="6">
    <location>
        <begin position="271"/>
        <end position="290"/>
    </location>
</feature>
<accession>A0ABR9KEL9</accession>
<organism evidence="8 9">
    <name type="scientific">Nonomuraea africana</name>
    <dbReference type="NCBI Taxonomy" id="46171"/>
    <lineage>
        <taxon>Bacteria</taxon>
        <taxon>Bacillati</taxon>
        <taxon>Actinomycetota</taxon>
        <taxon>Actinomycetes</taxon>
        <taxon>Streptosporangiales</taxon>
        <taxon>Streptosporangiaceae</taxon>
        <taxon>Nonomuraea</taxon>
    </lineage>
</organism>
<dbReference type="SUPFAM" id="SSF103473">
    <property type="entry name" value="MFS general substrate transporter"/>
    <property type="match status" value="1"/>
</dbReference>
<feature type="domain" description="Major facilitator superfamily (MFS) profile" evidence="7">
    <location>
        <begin position="322"/>
        <end position="427"/>
    </location>
</feature>
<feature type="transmembrane region" description="Helical" evidence="6">
    <location>
        <begin position="190"/>
        <end position="210"/>
    </location>
</feature>
<keyword evidence="2" id="KW-1003">Cell membrane</keyword>
<sequence length="427" mass="44186">MNTGTTDRRWRLIPPGYRPVLRNRRFMRLLPGLLISRFGDGMGGVALTWLALQLAPADQRGQVVGLALAAYVLPGALSGLLLGRWCARLDSRTLLLTDALLRAALLSSIMVLHRFDALSSFGYIGILAVSSLFHTWGMGARTAVVAELVDAEEDRRAANSLLYSGGHLSLILGPAVAGLLATLIGPDAVLATNGLCFLVLAVSLVGFPRLGTPPAEEAGGLGSMLPGLRALFGNVRVATLIVMTFVVAVIATPVDVALPVYVADVLGGSASTLGLFWTLYGVGGLVGAILGGALRRIPLWPATIAIAFGCGAAVLPLGLTAMLLPALIGFAISGFVFAPYPALSITLLQQSIPAAAMVAAGTAWSSMVLVAEPIGAALGGAMVQRLGPQPTILISAFAMMGVALLACLPSLFSRLTRRPQPIGARDA</sequence>
<reference evidence="8 9" key="1">
    <citation type="submission" date="2020-10" db="EMBL/GenBank/DDBJ databases">
        <title>Sequencing the genomes of 1000 actinobacteria strains.</title>
        <authorList>
            <person name="Klenk H.-P."/>
        </authorList>
    </citation>
    <scope>NUCLEOTIDE SEQUENCE [LARGE SCALE GENOMIC DNA]</scope>
    <source>
        <strain evidence="8 9">DSM 43748</strain>
    </source>
</reference>
<feature type="transmembrane region" description="Helical" evidence="6">
    <location>
        <begin position="321"/>
        <end position="340"/>
    </location>
</feature>
<feature type="transmembrane region" description="Helical" evidence="6">
    <location>
        <begin position="161"/>
        <end position="184"/>
    </location>
</feature>
<evidence type="ECO:0000256" key="6">
    <source>
        <dbReference type="SAM" id="Phobius"/>
    </source>
</evidence>
<keyword evidence="4 6" id="KW-1133">Transmembrane helix</keyword>
<dbReference type="Gene3D" id="1.20.1250.20">
    <property type="entry name" value="MFS general substrate transporter like domains"/>
    <property type="match status" value="1"/>
</dbReference>
<feature type="transmembrane region" description="Helical" evidence="6">
    <location>
        <begin position="63"/>
        <end position="82"/>
    </location>
</feature>
<comment type="caution">
    <text evidence="8">The sequence shown here is derived from an EMBL/GenBank/DDBJ whole genome shotgun (WGS) entry which is preliminary data.</text>
</comment>
<dbReference type="Pfam" id="PF07690">
    <property type="entry name" value="MFS_1"/>
    <property type="match status" value="1"/>
</dbReference>
<dbReference type="PANTHER" id="PTHR23513">
    <property type="entry name" value="INTEGRAL MEMBRANE EFFLUX PROTEIN-RELATED"/>
    <property type="match status" value="1"/>
</dbReference>